<gene>
    <name evidence="3" type="ORF">KDW96_08500</name>
</gene>
<protein>
    <recommendedName>
        <fullName evidence="5">Cell division protein FtsN</fullName>
    </recommendedName>
</protein>
<evidence type="ECO:0000256" key="2">
    <source>
        <dbReference type="SAM" id="Phobius"/>
    </source>
</evidence>
<dbReference type="EMBL" id="CP073346">
    <property type="protein sequence ID" value="UTW09323.1"/>
    <property type="molecule type" value="Genomic_DNA"/>
</dbReference>
<feature type="compositionally biased region" description="Low complexity" evidence="1">
    <location>
        <begin position="93"/>
        <end position="103"/>
    </location>
</feature>
<keyword evidence="2" id="KW-1133">Transmembrane helix</keyword>
<keyword evidence="2" id="KW-0472">Membrane</keyword>
<name>A0ABY5HAX1_9PSED</name>
<organism evidence="3 4">
    <name type="scientific">Pseudomonas benzenivorans</name>
    <dbReference type="NCBI Taxonomy" id="556533"/>
    <lineage>
        <taxon>Bacteria</taxon>
        <taxon>Pseudomonadati</taxon>
        <taxon>Pseudomonadota</taxon>
        <taxon>Gammaproteobacteria</taxon>
        <taxon>Pseudomonadales</taxon>
        <taxon>Pseudomonadaceae</taxon>
        <taxon>Pseudomonas</taxon>
    </lineage>
</organism>
<proteinExistence type="predicted"/>
<feature type="region of interest" description="Disordered" evidence="1">
    <location>
        <begin position="57"/>
        <end position="113"/>
    </location>
</feature>
<feature type="compositionally biased region" description="Basic and acidic residues" evidence="1">
    <location>
        <begin position="76"/>
        <end position="92"/>
    </location>
</feature>
<evidence type="ECO:0000313" key="3">
    <source>
        <dbReference type="EMBL" id="UTW09323.1"/>
    </source>
</evidence>
<dbReference type="RefSeq" id="WP_255839991.1">
    <property type="nucleotide sequence ID" value="NZ_CP073346.1"/>
</dbReference>
<keyword evidence="2" id="KW-0812">Transmembrane</keyword>
<reference evidence="3" key="1">
    <citation type="submission" date="2021-04" db="EMBL/GenBank/DDBJ databases">
        <title>Oceanospirillales bacteria with DddD are important DMSP degraders in coastal seawater.</title>
        <authorList>
            <person name="Liu J."/>
        </authorList>
    </citation>
    <scope>NUCLEOTIDE SEQUENCE</scope>
    <source>
        <strain evidence="3">D13-4</strain>
    </source>
</reference>
<accession>A0ABY5HAX1</accession>
<evidence type="ECO:0008006" key="5">
    <source>
        <dbReference type="Google" id="ProtNLM"/>
    </source>
</evidence>
<dbReference type="Proteomes" id="UP001059672">
    <property type="component" value="Chromosome"/>
</dbReference>
<evidence type="ECO:0000256" key="1">
    <source>
        <dbReference type="SAM" id="MobiDB-lite"/>
    </source>
</evidence>
<keyword evidence="4" id="KW-1185">Reference proteome</keyword>
<feature type="transmembrane region" description="Helical" evidence="2">
    <location>
        <begin position="21"/>
        <end position="42"/>
    </location>
</feature>
<sequence length="186" mass="20570">MKADWNDAPDYIRTNPRRRNATAWFIPGIIGTCVTLAMLHAAGSAFLKGTVQNLADKNTHSRPAPVAEITRPEPAASKDWDRIVEEQARRDQQAQASPAPGQAKIANAPPKQTVFNDNNYIPRGADNVVRVTAPPSPIEQPKPAAKMKVSVIKQTPSMKDRACWPYKEGSIERRNCRLSIGLNHRD</sequence>
<evidence type="ECO:0000313" key="4">
    <source>
        <dbReference type="Proteomes" id="UP001059672"/>
    </source>
</evidence>